<keyword evidence="5 16" id="KW-0963">Cytoplasm</keyword>
<dbReference type="EMBL" id="JALJOS010000003">
    <property type="protein sequence ID" value="KAK9841463.1"/>
    <property type="molecule type" value="Genomic_DNA"/>
</dbReference>
<dbReference type="GO" id="GO:0052843">
    <property type="term" value="F:inositol-1-diphosphate-2,3,4,5,6-pentakisphosphate diphosphatase activity"/>
    <property type="evidence" value="ECO:0007669"/>
    <property type="project" value="UniProtKB-ARBA"/>
</dbReference>
<proteinExistence type="inferred from homology"/>
<evidence type="ECO:0000256" key="16">
    <source>
        <dbReference type="RuleBase" id="RU365032"/>
    </source>
</evidence>
<dbReference type="PANTHER" id="PTHR12750">
    <property type="entry name" value="DIPHOSPHOINOSITOL PENTAKISPHOSPHATE KINASE"/>
    <property type="match status" value="1"/>
</dbReference>
<keyword evidence="7 16" id="KW-0808">Transferase</keyword>
<evidence type="ECO:0000313" key="20">
    <source>
        <dbReference type="Proteomes" id="UP001438707"/>
    </source>
</evidence>
<dbReference type="SUPFAM" id="SSF53254">
    <property type="entry name" value="Phosphoglycerate mutase-like"/>
    <property type="match status" value="1"/>
</dbReference>
<comment type="caution">
    <text evidence="19">The sequence shown here is derived from an EMBL/GenBank/DDBJ whole genome shotgun (WGS) entry which is preliminary data.</text>
</comment>
<organism evidence="19 20">
    <name type="scientific">Apatococcus lobatus</name>
    <dbReference type="NCBI Taxonomy" id="904363"/>
    <lineage>
        <taxon>Eukaryota</taxon>
        <taxon>Viridiplantae</taxon>
        <taxon>Chlorophyta</taxon>
        <taxon>core chlorophytes</taxon>
        <taxon>Trebouxiophyceae</taxon>
        <taxon>Chlorellales</taxon>
        <taxon>Chlorellaceae</taxon>
        <taxon>Apatococcus</taxon>
    </lineage>
</organism>
<keyword evidence="11" id="KW-0206">Cytoskeleton</keyword>
<comment type="function">
    <text evidence="16">Bifunctional inositol kinase that acts in concert with the IP6K kinases to synthesize the diphosphate group-containing inositol pyrophosphates diphosphoinositol pentakisphosphate, PP-InsP5, and bis-diphosphoinositol tetrakisphosphate, (PP)2-InsP4. PP-InsP5 and (PP)2-InsP4, also respectively called InsP7 and InsP8, may regulate a variety of cellular processes, including apoptosis, vesicle trafficking, cytoskeletal dynamics, and exocytosis. Phosphorylates inositol hexakisphosphate (InsP6).</text>
</comment>
<evidence type="ECO:0000256" key="14">
    <source>
        <dbReference type="ARBA" id="ARBA00071668"/>
    </source>
</evidence>
<evidence type="ECO:0000256" key="9">
    <source>
        <dbReference type="ARBA" id="ARBA00022777"/>
    </source>
</evidence>
<comment type="catalytic activity">
    <reaction evidence="12">
        <text>5-diphospho-1D-myo-inositol 1,2,3,4,6-pentakisphosphate + ATP + H(+) = 1,5-bis(diphospho)-1D-myo-inositol 2,3,4,6-tetrakisphosphate + ADP</text>
        <dbReference type="Rhea" id="RHEA:10276"/>
        <dbReference type="ChEBI" id="CHEBI:15378"/>
        <dbReference type="ChEBI" id="CHEBI:30616"/>
        <dbReference type="ChEBI" id="CHEBI:58628"/>
        <dbReference type="ChEBI" id="CHEBI:77983"/>
        <dbReference type="ChEBI" id="CHEBI:456216"/>
        <dbReference type="EC" id="2.7.4.24"/>
    </reaction>
    <physiologicalReaction direction="left-to-right" evidence="12">
        <dbReference type="Rhea" id="RHEA:10277"/>
    </physiologicalReaction>
</comment>
<dbReference type="AlphaFoldDB" id="A0AAW1S5E4"/>
<feature type="region of interest" description="Disordered" evidence="17">
    <location>
        <begin position="1219"/>
        <end position="1242"/>
    </location>
</feature>
<dbReference type="CDD" id="cd07061">
    <property type="entry name" value="HP_HAP_like"/>
    <property type="match status" value="1"/>
</dbReference>
<sequence length="1242" mass="136907">MASPSSQGLEEEDLQSIYAARSRSITQPKPRNSSQGRRPPRTSGLGRLVDDESRLKRAFSAPGLADDDPHHTLPQIRIGICAMDKKARSKPMRAILDRLISFGEFDIVNFGDDMIVNKPVDQWPRCDCLLSWNSEGFPLSKAQKYAALRKPYLINDMSMQDILLDRRRVYRKLMESGIPVPTHIIIDRDGLAPNENPEGFVETEDYVEFRGVKIKKPFVEKPADGDDHNIYIYYPHSMGGGVKKLYRKVENKSGDYDPKHPGNVRRDGSYIVEEFLTTGGTDVKVYTVGPRYAHAEARKSPVVDGKVVRSADGKELRFPVLLSPQEKEVARMVCLAFGQKVCGFDLLRSERGKSFVCDVNGWSFVKNSVKYYDDAAGILRSIILSAIAPHRLTLAPGPPGATFATPPPGHPAGLAQWSTSPEQMLEDAANDHFEDDRPHEELRCVLAVIRHGDRTPKQKMKMKINQEPMLALLRKHLDAKGKQAKLKSPQELQDLLDITRELLADMDRQQRARAHQSKPSGNDGKASPASQEFDEIREKFRIVKTVLEQGGHFAGVNRKVQLKPLRWEPGAQPGSKGSRITEALLILKHGGVLTHAGRQQAEALGNVFRMVMYPQFGPAGGGLLRLHSTYRHDLKIYSSDEGRVQTSAAAFTQGLLDLEGTSLTPILVSLVKKDAGMLDAFGKGASDEIREAKDELYRQMTWDPSSNTSMYTEPQSTTPRASPPPSPKPGRALQPDAAGTPPQSPHASHARPSNGPPSNMPTSALAERLASHASSEAASAAAPESSTSIQDPRLVIHPLPDNPLAQLHRLVDLITTLIGQLKQKLREAPEDDAPQRSYSALTQSPREWAVEPGQPCCNEKLLLMFDRWRKLLKAFFDAKKKVFDISKVPDIYDSAKYDAIHNSELGLNVESLYLTAKSLADAVIPNEYGISPEAKLCIGSKICCNLLGKLLADLHNMREESIATAGMEGAPEPVSPFDSYAYSTPEPRIPKTRPIATQPGSVASTAKPMASSLSTIASSTAGEDVAPLADIPRSPPHSEGSGQGSVHGPSTPGVQGGEQPEAEGSQEEADDTETLHRLCPTYAQDINSPLRHVRTRIYFTSESHVHSLINVLRSCHLGNDDEPLLGNEARRMLQATTELDYMTHIVFRMYENMQVPVDSPDRFRMELLFSPGASHDPYSVVPLKQDHTLPISSRSHLHEGMGVTLQHLEKLLRPHSRRYTVPGCEPVENEPPAGMDSLPAQE</sequence>
<keyword evidence="8 15" id="KW-0547">Nucleotide-binding</keyword>
<dbReference type="PROSITE" id="PS00616">
    <property type="entry name" value="HIS_ACID_PHOSPHAT_1"/>
    <property type="match status" value="1"/>
</dbReference>
<comment type="subcellular location">
    <subcellularLocation>
        <location evidence="1">Cytoplasm</location>
        <location evidence="1">Cytoskeleton</location>
    </subcellularLocation>
    <subcellularLocation>
        <location evidence="2 16">Cytoplasm</location>
        <location evidence="2 16">Cytosol</location>
    </subcellularLocation>
</comment>
<feature type="region of interest" description="Disordered" evidence="17">
    <location>
        <begin position="701"/>
        <end position="789"/>
    </location>
</feature>
<dbReference type="InterPro" id="IPR033379">
    <property type="entry name" value="Acid_Pase_AS"/>
</dbReference>
<evidence type="ECO:0000256" key="17">
    <source>
        <dbReference type="SAM" id="MobiDB-lite"/>
    </source>
</evidence>
<dbReference type="InterPro" id="IPR000560">
    <property type="entry name" value="His_Pase_clade-2"/>
</dbReference>
<evidence type="ECO:0000256" key="15">
    <source>
        <dbReference type="PROSITE-ProRule" id="PRU00409"/>
    </source>
</evidence>
<dbReference type="GO" id="GO:0005856">
    <property type="term" value="C:cytoskeleton"/>
    <property type="evidence" value="ECO:0007669"/>
    <property type="project" value="UniProtKB-SubCell"/>
</dbReference>
<dbReference type="Gene3D" id="3.40.50.1240">
    <property type="entry name" value="Phosphoglycerate mutase-like"/>
    <property type="match status" value="1"/>
</dbReference>
<dbReference type="GO" id="GO:0033857">
    <property type="term" value="F:5-diphosphoinositol pentakisphosphate 1-kinase activity"/>
    <property type="evidence" value="ECO:0007669"/>
    <property type="project" value="TreeGrafter"/>
</dbReference>
<evidence type="ECO:0000256" key="10">
    <source>
        <dbReference type="ARBA" id="ARBA00022840"/>
    </source>
</evidence>
<keyword evidence="9 16" id="KW-0418">Kinase</keyword>
<dbReference type="InterPro" id="IPR029033">
    <property type="entry name" value="His_PPase_superfam"/>
</dbReference>
<evidence type="ECO:0000259" key="18">
    <source>
        <dbReference type="PROSITE" id="PS50975"/>
    </source>
</evidence>
<dbReference type="GO" id="GO:0005524">
    <property type="term" value="F:ATP binding"/>
    <property type="evidence" value="ECO:0007669"/>
    <property type="project" value="UniProtKB-UniRule"/>
</dbReference>
<dbReference type="GO" id="GO:0052723">
    <property type="term" value="F:inositol hexakisphosphate 1-kinase activity"/>
    <property type="evidence" value="ECO:0007669"/>
    <property type="project" value="UniProtKB-ARBA"/>
</dbReference>
<dbReference type="Gene3D" id="3.30.470.20">
    <property type="entry name" value="ATP-grasp fold, B domain"/>
    <property type="match status" value="1"/>
</dbReference>
<evidence type="ECO:0000256" key="1">
    <source>
        <dbReference type="ARBA" id="ARBA00004245"/>
    </source>
</evidence>
<protein>
    <recommendedName>
        <fullName evidence="14 16">Inositol hexakisphosphate and diphosphoinositol-pentakisphosphate kinase</fullName>
        <ecNumber evidence="4 16">2.7.4.24</ecNumber>
    </recommendedName>
</protein>
<dbReference type="SUPFAM" id="SSF56059">
    <property type="entry name" value="Glutathione synthetase ATP-binding domain-like"/>
    <property type="match status" value="1"/>
</dbReference>
<feature type="region of interest" description="Disordered" evidence="17">
    <location>
        <begin position="508"/>
        <end position="531"/>
    </location>
</feature>
<evidence type="ECO:0000313" key="19">
    <source>
        <dbReference type="EMBL" id="KAK9841463.1"/>
    </source>
</evidence>
<feature type="compositionally biased region" description="Polar residues" evidence="17">
    <location>
        <begin position="702"/>
        <end position="713"/>
    </location>
</feature>
<feature type="compositionally biased region" description="Acidic residues" evidence="17">
    <location>
        <begin position="1060"/>
        <end position="1072"/>
    </location>
</feature>
<dbReference type="InterPro" id="IPR037446">
    <property type="entry name" value="His_Pase_VIP1"/>
</dbReference>
<reference evidence="19 20" key="1">
    <citation type="journal article" date="2024" name="Nat. Commun.">
        <title>Phylogenomics reveals the evolutionary origins of lichenization in chlorophyte algae.</title>
        <authorList>
            <person name="Puginier C."/>
            <person name="Libourel C."/>
            <person name="Otte J."/>
            <person name="Skaloud P."/>
            <person name="Haon M."/>
            <person name="Grisel S."/>
            <person name="Petersen M."/>
            <person name="Berrin J.G."/>
            <person name="Delaux P.M."/>
            <person name="Dal Grande F."/>
            <person name="Keller J."/>
        </authorList>
    </citation>
    <scope>NUCLEOTIDE SEQUENCE [LARGE SCALE GENOMIC DNA]</scope>
    <source>
        <strain evidence="19 20">SAG 2145</strain>
    </source>
</reference>
<evidence type="ECO:0000256" key="12">
    <source>
        <dbReference type="ARBA" id="ARBA00033696"/>
    </source>
</evidence>
<dbReference type="GO" id="GO:0032958">
    <property type="term" value="P:inositol phosphate biosynthetic process"/>
    <property type="evidence" value="ECO:0007669"/>
    <property type="project" value="TreeGrafter"/>
</dbReference>
<evidence type="ECO:0000256" key="4">
    <source>
        <dbReference type="ARBA" id="ARBA00012893"/>
    </source>
</evidence>
<comment type="catalytic activity">
    <reaction evidence="13">
        <text>1D-myo-inositol hexakisphosphate + ATP = 1-diphospho-1D-myo-inositol 2,3,4,5,6-pentakisphosphate + ADP</text>
        <dbReference type="Rhea" id="RHEA:37459"/>
        <dbReference type="ChEBI" id="CHEBI:30616"/>
        <dbReference type="ChEBI" id="CHEBI:58130"/>
        <dbReference type="ChEBI" id="CHEBI:74946"/>
        <dbReference type="ChEBI" id="CHEBI:456216"/>
        <dbReference type="EC" id="2.7.4.24"/>
    </reaction>
    <physiologicalReaction direction="left-to-right" evidence="13">
        <dbReference type="Rhea" id="RHEA:37460"/>
    </physiologicalReaction>
</comment>
<gene>
    <name evidence="19" type="ORF">WJX74_006252</name>
</gene>
<dbReference type="Pfam" id="PF00328">
    <property type="entry name" value="His_Phos_2"/>
    <property type="match status" value="2"/>
</dbReference>
<evidence type="ECO:0000256" key="5">
    <source>
        <dbReference type="ARBA" id="ARBA00022490"/>
    </source>
</evidence>
<dbReference type="Gene3D" id="3.40.50.11950">
    <property type="match status" value="1"/>
</dbReference>
<name>A0AAW1S5E4_9CHLO</name>
<dbReference type="FunFam" id="3.30.470.20:FF:000036">
    <property type="entry name" value="Inositol hexakisphosphate and diphosphoinositol-pentakisphosphate kinase"/>
    <property type="match status" value="1"/>
</dbReference>
<feature type="region of interest" description="Disordered" evidence="17">
    <location>
        <begin position="1"/>
        <end position="49"/>
    </location>
</feature>
<comment type="similarity">
    <text evidence="3 16">Belongs to the histidine acid phosphatase family. VIP1 subfamily.</text>
</comment>
<evidence type="ECO:0000256" key="3">
    <source>
        <dbReference type="ARBA" id="ARBA00005609"/>
    </source>
</evidence>
<evidence type="ECO:0000256" key="7">
    <source>
        <dbReference type="ARBA" id="ARBA00022679"/>
    </source>
</evidence>
<dbReference type="InterPro" id="IPR011761">
    <property type="entry name" value="ATP-grasp"/>
</dbReference>
<feature type="region of interest" description="Disordered" evidence="17">
    <location>
        <begin position="1026"/>
        <end position="1072"/>
    </location>
</feature>
<keyword evidence="10 15" id="KW-0067">ATP-binding</keyword>
<dbReference type="Pfam" id="PF18086">
    <property type="entry name" value="PPIP5K2_N"/>
    <property type="match status" value="1"/>
</dbReference>
<dbReference type="InterPro" id="IPR040557">
    <property type="entry name" value="VIP1_N"/>
</dbReference>
<dbReference type="PROSITE" id="PS50975">
    <property type="entry name" value="ATP_GRASP"/>
    <property type="match status" value="1"/>
</dbReference>
<dbReference type="EC" id="2.7.4.24" evidence="4 16"/>
<evidence type="ECO:0000256" key="6">
    <source>
        <dbReference type="ARBA" id="ARBA00022553"/>
    </source>
</evidence>
<evidence type="ECO:0000256" key="2">
    <source>
        <dbReference type="ARBA" id="ARBA00004514"/>
    </source>
</evidence>
<dbReference type="PANTHER" id="PTHR12750:SF9">
    <property type="entry name" value="INOSITOL HEXAKISPHOSPHATE AND DIPHOSPHOINOSITOL-PENTAKISPHOSPHATE KINASE"/>
    <property type="match status" value="1"/>
</dbReference>
<dbReference type="GO" id="GO:0006020">
    <property type="term" value="P:inositol metabolic process"/>
    <property type="evidence" value="ECO:0007669"/>
    <property type="project" value="TreeGrafter"/>
</dbReference>
<feature type="domain" description="ATP-grasp" evidence="18">
    <location>
        <begin position="170"/>
        <end position="389"/>
    </location>
</feature>
<evidence type="ECO:0000256" key="8">
    <source>
        <dbReference type="ARBA" id="ARBA00022741"/>
    </source>
</evidence>
<accession>A0AAW1S5E4</accession>
<dbReference type="FunFam" id="3.40.50.11950:FF:000002">
    <property type="entry name" value="Inositol hexakisphosphate and diphosphoinositol-pentakisphosphate kinase"/>
    <property type="match status" value="1"/>
</dbReference>
<keyword evidence="20" id="KW-1185">Reference proteome</keyword>
<dbReference type="Proteomes" id="UP001438707">
    <property type="component" value="Unassembled WGS sequence"/>
</dbReference>
<dbReference type="GO" id="GO:0046872">
    <property type="term" value="F:metal ion binding"/>
    <property type="evidence" value="ECO:0007669"/>
    <property type="project" value="InterPro"/>
</dbReference>
<feature type="compositionally biased region" description="Polar residues" evidence="17">
    <location>
        <begin position="23"/>
        <end position="36"/>
    </location>
</feature>
<evidence type="ECO:0000256" key="13">
    <source>
        <dbReference type="ARBA" id="ARBA00034629"/>
    </source>
</evidence>
<feature type="region of interest" description="Disordered" evidence="17">
    <location>
        <begin position="964"/>
        <end position="1009"/>
    </location>
</feature>
<evidence type="ECO:0000256" key="11">
    <source>
        <dbReference type="ARBA" id="ARBA00023212"/>
    </source>
</evidence>
<feature type="compositionally biased region" description="Low complexity" evidence="17">
    <location>
        <begin position="763"/>
        <end position="788"/>
    </location>
</feature>
<dbReference type="GO" id="GO:0005829">
    <property type="term" value="C:cytosol"/>
    <property type="evidence" value="ECO:0007669"/>
    <property type="project" value="UniProtKB-SubCell"/>
</dbReference>
<keyword evidence="6" id="KW-0597">Phosphoprotein</keyword>